<dbReference type="Gene3D" id="3.40.50.720">
    <property type="entry name" value="NAD(P)-binding Rossmann-like Domain"/>
    <property type="match status" value="1"/>
</dbReference>
<evidence type="ECO:0000256" key="1">
    <source>
        <dbReference type="ARBA" id="ARBA00006484"/>
    </source>
</evidence>
<dbReference type="GO" id="GO:0016491">
    <property type="term" value="F:oxidoreductase activity"/>
    <property type="evidence" value="ECO:0007669"/>
    <property type="project" value="UniProtKB-KW"/>
</dbReference>
<evidence type="ECO:0000256" key="2">
    <source>
        <dbReference type="ARBA" id="ARBA00023002"/>
    </source>
</evidence>
<evidence type="ECO:0000313" key="3">
    <source>
        <dbReference type="EMBL" id="ASG22695.1"/>
    </source>
</evidence>
<dbReference type="FunFam" id="3.40.50.720:FF:000084">
    <property type="entry name" value="Short-chain dehydrogenase reductase"/>
    <property type="match status" value="1"/>
</dbReference>
<dbReference type="AlphaFoldDB" id="A0A248JVH3"/>
<dbReference type="RefSeq" id="WP_088873249.1">
    <property type="nucleotide sequence ID" value="NZ_CP022111.1"/>
</dbReference>
<dbReference type="InterPro" id="IPR002347">
    <property type="entry name" value="SDR_fam"/>
</dbReference>
<reference evidence="3" key="1">
    <citation type="submission" date="2017-06" db="EMBL/GenBank/DDBJ databases">
        <title>Complete genome sequence of Nitrospirillum amazonense strain CBAmC, an endophytic nitrogen-fixing and plant growth-promoting bacterium, isolated from sugarcane.</title>
        <authorList>
            <person name="Schwab S."/>
            <person name="dos Santos Teixeira K.R."/>
            <person name="Simoes Araujo J.L."/>
            <person name="Soares Vidal M."/>
            <person name="Borges de Freitas H.R."/>
            <person name="Rivello Crivelaro A.L."/>
            <person name="Bueno de Camargo Nunes A."/>
            <person name="dos Santos C.M."/>
            <person name="Palmeira da Silva Rosa D."/>
            <person name="da Silva Padilha D."/>
            <person name="da Silva E."/>
            <person name="Araujo Terra L."/>
            <person name="Soares Mendes V."/>
            <person name="Farinelli L."/>
            <person name="Magalhaes Cruz L."/>
            <person name="Baldani J.I."/>
        </authorList>
    </citation>
    <scope>NUCLEOTIDE SEQUENCE [LARGE SCALE GENOMIC DNA]</scope>
    <source>
        <strain evidence="3">CBAmC</strain>
    </source>
</reference>
<gene>
    <name evidence="3" type="ORF">Y958_17425</name>
</gene>
<dbReference type="SUPFAM" id="SSF51735">
    <property type="entry name" value="NAD(P)-binding Rossmann-fold domains"/>
    <property type="match status" value="1"/>
</dbReference>
<name>A0A248JVH3_9PROT</name>
<organism evidence="3 4">
    <name type="scientific">Nitrospirillum viridazoti CBAmc</name>
    <dbReference type="NCBI Taxonomy" id="1441467"/>
    <lineage>
        <taxon>Bacteria</taxon>
        <taxon>Pseudomonadati</taxon>
        <taxon>Pseudomonadota</taxon>
        <taxon>Alphaproteobacteria</taxon>
        <taxon>Rhodospirillales</taxon>
        <taxon>Azospirillaceae</taxon>
        <taxon>Nitrospirillum</taxon>
        <taxon>Nitrospirillum viridazoti</taxon>
    </lineage>
</organism>
<accession>A0A248JVH3</accession>
<dbReference type="PRINTS" id="PR00081">
    <property type="entry name" value="GDHRDH"/>
</dbReference>
<keyword evidence="4" id="KW-1185">Reference proteome</keyword>
<dbReference type="PRINTS" id="PR00080">
    <property type="entry name" value="SDRFAMILY"/>
</dbReference>
<comment type="similarity">
    <text evidence="1">Belongs to the short-chain dehydrogenases/reductases (SDR) family.</text>
</comment>
<dbReference type="PANTHER" id="PTHR43639">
    <property type="entry name" value="OXIDOREDUCTASE, SHORT-CHAIN DEHYDROGENASE/REDUCTASE FAMILY (AFU_ORTHOLOGUE AFUA_5G02870)"/>
    <property type="match status" value="1"/>
</dbReference>
<dbReference type="Pfam" id="PF13561">
    <property type="entry name" value="adh_short_C2"/>
    <property type="match status" value="1"/>
</dbReference>
<dbReference type="Proteomes" id="UP000197153">
    <property type="component" value="Chromosome 2"/>
</dbReference>
<proteinExistence type="inferred from homology"/>
<dbReference type="KEGG" id="nao:Y958_17425"/>
<dbReference type="PANTHER" id="PTHR43639:SF1">
    <property type="entry name" value="SHORT-CHAIN DEHYDROGENASE_REDUCTASE FAMILY PROTEIN"/>
    <property type="match status" value="1"/>
</dbReference>
<dbReference type="InterPro" id="IPR036291">
    <property type="entry name" value="NAD(P)-bd_dom_sf"/>
</dbReference>
<dbReference type="EMBL" id="CP022111">
    <property type="protein sequence ID" value="ASG22695.1"/>
    <property type="molecule type" value="Genomic_DNA"/>
</dbReference>
<evidence type="ECO:0000313" key="4">
    <source>
        <dbReference type="Proteomes" id="UP000197153"/>
    </source>
</evidence>
<protein>
    <submittedName>
        <fullName evidence="3">3-oxoacyl-ACP reductase</fullName>
    </submittedName>
</protein>
<keyword evidence="2" id="KW-0560">Oxidoreductase</keyword>
<sequence length="253" mass="27957">MTHAIYPSLQGKRVIVTGGGSGIGAAITEAFVRQGAQVSFLDIAETDSRALEQSLAEGATHAPKFYKCDLTNLDQLKATLAEIQNAGPVDVLVNNAANDDRHTIEQITPEYWDNRMAVNLRHMFFASQAVVPGMKQQRSGAIINFGSISWHVALPELLMYQTAKAGIEGMTRSLARDLGEHNIRVTCVVPGGVRTERQMRLWHNPEEEARILSQQCLKERVDPPHVAAMVLFLASDDGRMCTSHEYFVDAGWR</sequence>
<dbReference type="CDD" id="cd05233">
    <property type="entry name" value="SDR_c"/>
    <property type="match status" value="1"/>
</dbReference>